<evidence type="ECO:0000256" key="4">
    <source>
        <dbReference type="ARBA" id="ARBA00022679"/>
    </source>
</evidence>
<reference evidence="12 13" key="1">
    <citation type="submission" date="2016-11" db="EMBL/GenBank/DDBJ databases">
        <authorList>
            <person name="Jaros S."/>
            <person name="Januszkiewicz K."/>
            <person name="Wedrychowicz H."/>
        </authorList>
    </citation>
    <scope>NUCLEOTIDE SEQUENCE [LARGE SCALE GENOMIC DNA]</scope>
    <source>
        <strain evidence="12 13">DSM 44523</strain>
    </source>
</reference>
<dbReference type="Pfam" id="PF02518">
    <property type="entry name" value="HATPase_c"/>
    <property type="match status" value="1"/>
</dbReference>
<evidence type="ECO:0000259" key="11">
    <source>
        <dbReference type="Pfam" id="PF07730"/>
    </source>
</evidence>
<feature type="domain" description="Histidine kinase/HSP90-like ATPase" evidence="10">
    <location>
        <begin position="314"/>
        <end position="403"/>
    </location>
</feature>
<evidence type="ECO:0000256" key="8">
    <source>
        <dbReference type="ARBA" id="ARBA00023012"/>
    </source>
</evidence>
<proteinExistence type="predicted"/>
<feature type="transmembrane region" description="Helical" evidence="9">
    <location>
        <begin position="147"/>
        <end position="167"/>
    </location>
</feature>
<dbReference type="GO" id="GO:0000155">
    <property type="term" value="F:phosphorelay sensor kinase activity"/>
    <property type="evidence" value="ECO:0007669"/>
    <property type="project" value="InterPro"/>
</dbReference>
<dbReference type="GO" id="GO:0046983">
    <property type="term" value="F:protein dimerization activity"/>
    <property type="evidence" value="ECO:0007669"/>
    <property type="project" value="InterPro"/>
</dbReference>
<dbReference type="SUPFAM" id="SSF55874">
    <property type="entry name" value="ATPase domain of HSP90 chaperone/DNA topoisomerase II/histidine kinase"/>
    <property type="match status" value="1"/>
</dbReference>
<keyword evidence="7" id="KW-0067">ATP-binding</keyword>
<evidence type="ECO:0000256" key="2">
    <source>
        <dbReference type="ARBA" id="ARBA00012438"/>
    </source>
</evidence>
<evidence type="ECO:0000256" key="6">
    <source>
        <dbReference type="ARBA" id="ARBA00022777"/>
    </source>
</evidence>
<dbReference type="PANTHER" id="PTHR24421">
    <property type="entry name" value="NITRATE/NITRITE SENSOR PROTEIN NARX-RELATED"/>
    <property type="match status" value="1"/>
</dbReference>
<name>A0A1M5LE69_STRHI</name>
<dbReference type="STRING" id="2017.SAMN05444320_11177"/>
<keyword evidence="9" id="KW-0472">Membrane</keyword>
<evidence type="ECO:0000313" key="12">
    <source>
        <dbReference type="EMBL" id="SHG63240.1"/>
    </source>
</evidence>
<dbReference type="PANTHER" id="PTHR24421:SF10">
    <property type="entry name" value="NITRATE_NITRITE SENSOR PROTEIN NARQ"/>
    <property type="match status" value="1"/>
</dbReference>
<evidence type="ECO:0000256" key="3">
    <source>
        <dbReference type="ARBA" id="ARBA00022553"/>
    </source>
</evidence>
<evidence type="ECO:0000256" key="7">
    <source>
        <dbReference type="ARBA" id="ARBA00022840"/>
    </source>
</evidence>
<comment type="catalytic activity">
    <reaction evidence="1">
        <text>ATP + protein L-histidine = ADP + protein N-phospho-L-histidine.</text>
        <dbReference type="EC" id="2.7.13.3"/>
    </reaction>
</comment>
<evidence type="ECO:0000256" key="9">
    <source>
        <dbReference type="SAM" id="Phobius"/>
    </source>
</evidence>
<keyword evidence="6 12" id="KW-0418">Kinase</keyword>
<keyword evidence="13" id="KW-1185">Reference proteome</keyword>
<dbReference type="AlphaFoldDB" id="A0A1M5LE69"/>
<dbReference type="EMBL" id="FQVN01000011">
    <property type="protein sequence ID" value="SHG63240.1"/>
    <property type="molecule type" value="Genomic_DNA"/>
</dbReference>
<accession>A0A1M5LE69</accession>
<dbReference type="Pfam" id="PF07730">
    <property type="entry name" value="HisKA_3"/>
    <property type="match status" value="1"/>
</dbReference>
<keyword evidence="5" id="KW-0547">Nucleotide-binding</keyword>
<dbReference type="GO" id="GO:0005524">
    <property type="term" value="F:ATP binding"/>
    <property type="evidence" value="ECO:0007669"/>
    <property type="project" value="UniProtKB-KW"/>
</dbReference>
<feature type="transmembrane region" description="Helical" evidence="9">
    <location>
        <begin position="54"/>
        <end position="73"/>
    </location>
</feature>
<feature type="transmembrane region" description="Helical" evidence="9">
    <location>
        <begin position="28"/>
        <end position="47"/>
    </location>
</feature>
<feature type="transmembrane region" description="Helical" evidence="9">
    <location>
        <begin position="79"/>
        <end position="105"/>
    </location>
</feature>
<protein>
    <recommendedName>
        <fullName evidence="2">histidine kinase</fullName>
        <ecNumber evidence="2">2.7.13.3</ecNumber>
    </recommendedName>
</protein>
<keyword evidence="8" id="KW-0902">Two-component regulatory system</keyword>
<dbReference type="InterPro" id="IPR003594">
    <property type="entry name" value="HATPase_dom"/>
</dbReference>
<evidence type="ECO:0000313" key="13">
    <source>
        <dbReference type="Proteomes" id="UP000184501"/>
    </source>
</evidence>
<dbReference type="InterPro" id="IPR011712">
    <property type="entry name" value="Sig_transdc_His_kin_sub3_dim/P"/>
</dbReference>
<keyword evidence="9" id="KW-1133">Transmembrane helix</keyword>
<evidence type="ECO:0000256" key="5">
    <source>
        <dbReference type="ARBA" id="ARBA00022741"/>
    </source>
</evidence>
<dbReference type="GO" id="GO:0016020">
    <property type="term" value="C:membrane"/>
    <property type="evidence" value="ECO:0007669"/>
    <property type="project" value="InterPro"/>
</dbReference>
<feature type="transmembrane region" description="Helical" evidence="9">
    <location>
        <begin position="117"/>
        <end position="135"/>
    </location>
</feature>
<sequence length="410" mass="43381">MTSSRPRPTYGREVSAAPRTLAFVEHPLVRLLSFVLALGYLGLPGVVPPVPVTGADWLVALVSATLVVLGRWAPLGVVLAQSALLLASVWWSLAAANPVQMLLVVSLADVAFRRRGWPLALAVGVTVAAISVKLLGSVGTTGDALTLLFQLGVNVGIPLLVGGYMRLLRQAAVEADRHVAEVELRQETETRAARAAERTAIARELHDLIAHHVASIALRASTARHVAAQEPEVARALEDIRATAANTLSELRGLLAVLRDPRVVDADATVALMDANDFGVALDALIDRTRQAGLSVESEVDPQIHTLDLVRRGALVRVVQEALTNATKHAGPGARVTLEITLDGNLVRIDIANTGGNSDARPHELPSGHGLLGMRERIQLLGGTLVAGAEPAGWRVHATFPATAEMSRQS</sequence>
<feature type="domain" description="Signal transduction histidine kinase subgroup 3 dimerisation and phosphoacceptor" evidence="11">
    <location>
        <begin position="197"/>
        <end position="261"/>
    </location>
</feature>
<dbReference type="CDD" id="cd16917">
    <property type="entry name" value="HATPase_UhpB-NarQ-NarX-like"/>
    <property type="match status" value="1"/>
</dbReference>
<dbReference type="InterPro" id="IPR036890">
    <property type="entry name" value="HATPase_C_sf"/>
</dbReference>
<evidence type="ECO:0000259" key="10">
    <source>
        <dbReference type="Pfam" id="PF02518"/>
    </source>
</evidence>
<gene>
    <name evidence="12" type="ORF">SAMN05444320_11177</name>
</gene>
<dbReference type="Gene3D" id="3.30.565.10">
    <property type="entry name" value="Histidine kinase-like ATPase, C-terminal domain"/>
    <property type="match status" value="1"/>
</dbReference>
<keyword evidence="3" id="KW-0597">Phosphoprotein</keyword>
<evidence type="ECO:0000256" key="1">
    <source>
        <dbReference type="ARBA" id="ARBA00000085"/>
    </source>
</evidence>
<dbReference type="Gene3D" id="1.20.5.1930">
    <property type="match status" value="1"/>
</dbReference>
<keyword evidence="9" id="KW-0812">Transmembrane</keyword>
<organism evidence="12 13">
    <name type="scientific">Streptoalloteichus hindustanus</name>
    <dbReference type="NCBI Taxonomy" id="2017"/>
    <lineage>
        <taxon>Bacteria</taxon>
        <taxon>Bacillati</taxon>
        <taxon>Actinomycetota</taxon>
        <taxon>Actinomycetes</taxon>
        <taxon>Pseudonocardiales</taxon>
        <taxon>Pseudonocardiaceae</taxon>
        <taxon>Streptoalloteichus</taxon>
    </lineage>
</organism>
<dbReference type="InterPro" id="IPR050482">
    <property type="entry name" value="Sensor_HK_TwoCompSys"/>
</dbReference>
<dbReference type="EC" id="2.7.13.3" evidence="2"/>
<keyword evidence="4" id="KW-0808">Transferase</keyword>
<dbReference type="Proteomes" id="UP000184501">
    <property type="component" value="Unassembled WGS sequence"/>
</dbReference>